<dbReference type="GO" id="GO:0005506">
    <property type="term" value="F:iron ion binding"/>
    <property type="evidence" value="ECO:0007669"/>
    <property type="project" value="InterPro"/>
</dbReference>
<keyword evidence="2" id="KW-0472">Membrane</keyword>
<comment type="caution">
    <text evidence="3">The sequence shown here is derived from an EMBL/GenBank/DDBJ whole genome shotgun (WGS) entry which is preliminary data.</text>
</comment>
<dbReference type="Proteomes" id="UP000190648">
    <property type="component" value="Unassembled WGS sequence"/>
</dbReference>
<comment type="similarity">
    <text evidence="1">Belongs to the cytochrome P450 family.</text>
</comment>
<dbReference type="Pfam" id="PF00067">
    <property type="entry name" value="p450"/>
    <property type="match status" value="1"/>
</dbReference>
<gene>
    <name evidence="3" type="ORF">AV530_017451</name>
</gene>
<sequence>MEMEVMQGAAGGPQLLHLGAGVTALLLTIVAVCSLPALMDYWRQWWVLKPVPGVSPCYPLLGNALLLERGGEGFFKQLQTRIEEFRSWPMLKLWVGPLPVMVLFHPDSVEAILSSSKHIEKSYLYKFMQPWLGTGLLTRYSEMQRFEINVNFGKLYPVASGDL</sequence>
<dbReference type="PANTHER" id="PTHR24291">
    <property type="entry name" value="CYTOCHROME P450 FAMILY 4"/>
    <property type="match status" value="1"/>
</dbReference>
<dbReference type="InterPro" id="IPR036396">
    <property type="entry name" value="Cyt_P450_sf"/>
</dbReference>
<evidence type="ECO:0000256" key="1">
    <source>
        <dbReference type="ARBA" id="ARBA00010617"/>
    </source>
</evidence>
<protein>
    <submittedName>
        <fullName evidence="3">Uncharacterized protein</fullName>
    </submittedName>
</protein>
<dbReference type="SUPFAM" id="SSF48264">
    <property type="entry name" value="Cytochrome P450"/>
    <property type="match status" value="1"/>
</dbReference>
<dbReference type="InterPro" id="IPR001128">
    <property type="entry name" value="Cyt_P450"/>
</dbReference>
<keyword evidence="2" id="KW-0812">Transmembrane</keyword>
<organism evidence="3 4">
    <name type="scientific">Patagioenas fasciata monilis</name>
    <dbReference type="NCBI Taxonomy" id="372326"/>
    <lineage>
        <taxon>Eukaryota</taxon>
        <taxon>Metazoa</taxon>
        <taxon>Chordata</taxon>
        <taxon>Craniata</taxon>
        <taxon>Vertebrata</taxon>
        <taxon>Euteleostomi</taxon>
        <taxon>Archelosauria</taxon>
        <taxon>Archosauria</taxon>
        <taxon>Dinosauria</taxon>
        <taxon>Saurischia</taxon>
        <taxon>Theropoda</taxon>
        <taxon>Coelurosauria</taxon>
        <taxon>Aves</taxon>
        <taxon>Neognathae</taxon>
        <taxon>Neoaves</taxon>
        <taxon>Columbimorphae</taxon>
        <taxon>Columbiformes</taxon>
        <taxon>Columbidae</taxon>
        <taxon>Patagioenas</taxon>
    </lineage>
</organism>
<keyword evidence="2" id="KW-1133">Transmembrane helix</keyword>
<keyword evidence="4" id="KW-1185">Reference proteome</keyword>
<dbReference type="EMBL" id="LSYS01007721">
    <property type="protein sequence ID" value="OPJ71198.1"/>
    <property type="molecule type" value="Genomic_DNA"/>
</dbReference>
<feature type="transmembrane region" description="Helical" evidence="2">
    <location>
        <begin position="15"/>
        <end position="39"/>
    </location>
</feature>
<proteinExistence type="inferred from homology"/>
<name>A0A1V4JG85_PATFA</name>
<dbReference type="PANTHER" id="PTHR24291:SF193">
    <property type="entry name" value="CYTOCHROME P450 4V2"/>
    <property type="match status" value="1"/>
</dbReference>
<dbReference type="InterPro" id="IPR050196">
    <property type="entry name" value="Cytochrome_P450_Monoox"/>
</dbReference>
<dbReference type="GO" id="GO:0016705">
    <property type="term" value="F:oxidoreductase activity, acting on paired donors, with incorporation or reduction of molecular oxygen"/>
    <property type="evidence" value="ECO:0007669"/>
    <property type="project" value="InterPro"/>
</dbReference>
<evidence type="ECO:0000256" key="2">
    <source>
        <dbReference type="SAM" id="Phobius"/>
    </source>
</evidence>
<dbReference type="OrthoDB" id="9303842at2759"/>
<reference evidence="3 4" key="1">
    <citation type="submission" date="2016-02" db="EMBL/GenBank/DDBJ databases">
        <title>Band-tailed pigeon sequencing and assembly.</title>
        <authorList>
            <person name="Soares A.E."/>
            <person name="Novak B.J."/>
            <person name="Rice E.S."/>
            <person name="O'Connell B."/>
            <person name="Chang D."/>
            <person name="Weber S."/>
            <person name="Shapiro B."/>
        </authorList>
    </citation>
    <scope>NUCLEOTIDE SEQUENCE [LARGE SCALE GENOMIC DNA]</scope>
    <source>
        <strain evidence="3">BTP2013</strain>
        <tissue evidence="3">Blood</tissue>
    </source>
</reference>
<dbReference type="GO" id="GO:0020037">
    <property type="term" value="F:heme binding"/>
    <property type="evidence" value="ECO:0007669"/>
    <property type="project" value="InterPro"/>
</dbReference>
<dbReference type="STRING" id="372326.A0A1V4JG85"/>
<evidence type="ECO:0000313" key="4">
    <source>
        <dbReference type="Proteomes" id="UP000190648"/>
    </source>
</evidence>
<accession>A0A1V4JG85</accession>
<evidence type="ECO:0000313" key="3">
    <source>
        <dbReference type="EMBL" id="OPJ71198.1"/>
    </source>
</evidence>
<dbReference type="AlphaFoldDB" id="A0A1V4JG85"/>
<dbReference type="GO" id="GO:0004497">
    <property type="term" value="F:monooxygenase activity"/>
    <property type="evidence" value="ECO:0007669"/>
    <property type="project" value="InterPro"/>
</dbReference>
<dbReference type="Gene3D" id="1.10.630.10">
    <property type="entry name" value="Cytochrome P450"/>
    <property type="match status" value="1"/>
</dbReference>